<proteinExistence type="predicted"/>
<dbReference type="Pfam" id="PF01697">
    <property type="entry name" value="Glyco_transf_92"/>
    <property type="match status" value="1"/>
</dbReference>
<dbReference type="InterPro" id="IPR029044">
    <property type="entry name" value="Nucleotide-diphossugar_trans"/>
</dbReference>
<evidence type="ECO:0000256" key="1">
    <source>
        <dbReference type="ARBA" id="ARBA00004167"/>
    </source>
</evidence>
<dbReference type="RefSeq" id="WP_122142514.1">
    <property type="nucleotide sequence ID" value="NZ_JAFKPL010000005.1"/>
</dbReference>
<reference evidence="8 9" key="1">
    <citation type="submission" date="2018-08" db="EMBL/GenBank/DDBJ databases">
        <title>A genome reference for cultivated species of the human gut microbiota.</title>
        <authorList>
            <person name="Zou Y."/>
            <person name="Xue W."/>
            <person name="Luo G."/>
        </authorList>
    </citation>
    <scope>NUCLEOTIDE SEQUENCE [LARGE SCALE GENOMIC DNA]</scope>
    <source>
        <strain evidence="8 9">AF14-26</strain>
    </source>
</reference>
<dbReference type="GO" id="GO:0005737">
    <property type="term" value="C:cytoplasm"/>
    <property type="evidence" value="ECO:0007669"/>
    <property type="project" value="TreeGrafter"/>
</dbReference>
<dbReference type="PANTHER" id="PTHR21461:SF69">
    <property type="entry name" value="GLYCOSYLTRANSFERASE FAMILY 92 PROTEIN"/>
    <property type="match status" value="1"/>
</dbReference>
<dbReference type="EMBL" id="QRZH01000007">
    <property type="protein sequence ID" value="RGV54369.1"/>
    <property type="molecule type" value="Genomic_DNA"/>
</dbReference>
<feature type="transmembrane region" description="Helical" evidence="7">
    <location>
        <begin position="7"/>
        <end position="28"/>
    </location>
</feature>
<keyword evidence="6 7" id="KW-0472">Membrane</keyword>
<evidence type="ECO:0000256" key="5">
    <source>
        <dbReference type="ARBA" id="ARBA00022989"/>
    </source>
</evidence>
<dbReference type="Proteomes" id="UP000286270">
    <property type="component" value="Unassembled WGS sequence"/>
</dbReference>
<name>A0A412YAA0_BACFG</name>
<keyword evidence="3" id="KW-0808">Transferase</keyword>
<comment type="caution">
    <text evidence="8">The sequence shown here is derived from an EMBL/GenBank/DDBJ whole genome shotgun (WGS) entry which is preliminary data.</text>
</comment>
<evidence type="ECO:0000256" key="6">
    <source>
        <dbReference type="ARBA" id="ARBA00023136"/>
    </source>
</evidence>
<evidence type="ECO:0000256" key="4">
    <source>
        <dbReference type="ARBA" id="ARBA00022692"/>
    </source>
</evidence>
<keyword evidence="4 7" id="KW-0812">Transmembrane</keyword>
<keyword evidence="5 7" id="KW-1133">Transmembrane helix</keyword>
<accession>A0A412YAA0</accession>
<sequence length="313" mass="38008">MKRILKKLYNFFVTCFYNLVFPFVLQLVNSNVFRTKKYTISLCAIFKDEAPFLKEWIEFHKIVGVEHFYLYNNDSSDDFREVIQPYIELGIVTIIEWPYPQAQMKAYKHFYENFRDETSWVSFLDIDEFFCPKYADTLEEWLESYKKYPVVLIYWMMFGTSGKLQHDYDSLVIEQYNISWDYLYHVGKCLINTNYDIVSFDNAAVHHSPWVKVTLGPINFKIPPVNQFGYFVPKDLFWGPTKELEKSTIQINHYWSKAWNIYDNKRKKSDVFFKENPKKKLDYFYFHERENRTSNRMIYRFLMKLKLSLNEID</sequence>
<dbReference type="PANTHER" id="PTHR21461">
    <property type="entry name" value="GLYCOSYLTRANSFERASE FAMILY 92 PROTEIN"/>
    <property type="match status" value="1"/>
</dbReference>
<evidence type="ECO:0000313" key="9">
    <source>
        <dbReference type="Proteomes" id="UP000286270"/>
    </source>
</evidence>
<dbReference type="SUPFAM" id="SSF53448">
    <property type="entry name" value="Nucleotide-diphospho-sugar transferases"/>
    <property type="match status" value="1"/>
</dbReference>
<protein>
    <recommendedName>
        <fullName evidence="10">Glycosyltransferase family 92 protein</fullName>
    </recommendedName>
</protein>
<organism evidence="8 9">
    <name type="scientific">Bacteroides fragilis</name>
    <dbReference type="NCBI Taxonomy" id="817"/>
    <lineage>
        <taxon>Bacteria</taxon>
        <taxon>Pseudomonadati</taxon>
        <taxon>Bacteroidota</taxon>
        <taxon>Bacteroidia</taxon>
        <taxon>Bacteroidales</taxon>
        <taxon>Bacteroidaceae</taxon>
        <taxon>Bacteroides</taxon>
    </lineage>
</organism>
<evidence type="ECO:0000256" key="3">
    <source>
        <dbReference type="ARBA" id="ARBA00022679"/>
    </source>
</evidence>
<dbReference type="InterPro" id="IPR008166">
    <property type="entry name" value="Glyco_transf_92"/>
</dbReference>
<evidence type="ECO:0008006" key="10">
    <source>
        <dbReference type="Google" id="ProtNLM"/>
    </source>
</evidence>
<dbReference type="AlphaFoldDB" id="A0A412YAA0"/>
<evidence type="ECO:0000313" key="8">
    <source>
        <dbReference type="EMBL" id="RGV54369.1"/>
    </source>
</evidence>
<gene>
    <name evidence="8" type="ORF">DWW08_10380</name>
</gene>
<evidence type="ECO:0000256" key="7">
    <source>
        <dbReference type="SAM" id="Phobius"/>
    </source>
</evidence>
<comment type="subcellular location">
    <subcellularLocation>
        <location evidence="1">Membrane</location>
        <topology evidence="1">Single-pass membrane protein</topology>
    </subcellularLocation>
</comment>
<keyword evidence="2" id="KW-0328">Glycosyltransferase</keyword>
<evidence type="ECO:0000256" key="2">
    <source>
        <dbReference type="ARBA" id="ARBA00022676"/>
    </source>
</evidence>
<dbReference type="GO" id="GO:0016757">
    <property type="term" value="F:glycosyltransferase activity"/>
    <property type="evidence" value="ECO:0007669"/>
    <property type="project" value="UniProtKB-KW"/>
</dbReference>
<dbReference type="GO" id="GO:0016020">
    <property type="term" value="C:membrane"/>
    <property type="evidence" value="ECO:0007669"/>
    <property type="project" value="UniProtKB-SubCell"/>
</dbReference>